<sequence length="130" mass="14798">MEVRGGADIDLQPMEDPTPEQVDAPEGGCDPVRSLRWSRSLAGPVAPWREEPRLEQLDKLEKWAEMNLMKFSNGKVLHQEWNNPTQQYRLGTNWLTTGDQLTYKIAQTGTDDRDSPFATLDITKAKRADE</sequence>
<evidence type="ECO:0000313" key="2">
    <source>
        <dbReference type="EMBL" id="GAB0183750.1"/>
    </source>
</evidence>
<name>A0ABC9WF19_GRUJA</name>
<dbReference type="EMBL" id="BAAFJT010000002">
    <property type="protein sequence ID" value="GAB0183750.1"/>
    <property type="molecule type" value="Genomic_DNA"/>
</dbReference>
<reference evidence="2 3" key="1">
    <citation type="submission" date="2024-06" db="EMBL/GenBank/DDBJ databases">
        <title>The draft genome of Grus japonensis, version 3.</title>
        <authorList>
            <person name="Nabeshima K."/>
            <person name="Suzuki S."/>
            <person name="Onuma M."/>
        </authorList>
    </citation>
    <scope>NUCLEOTIDE SEQUENCE [LARGE SCALE GENOMIC DNA]</scope>
    <source>
        <strain evidence="2 3">451A</strain>
    </source>
</reference>
<keyword evidence="3" id="KW-1185">Reference proteome</keyword>
<dbReference type="Proteomes" id="UP001623348">
    <property type="component" value="Unassembled WGS sequence"/>
</dbReference>
<gene>
    <name evidence="2" type="ORF">GRJ2_000840300</name>
</gene>
<evidence type="ECO:0000256" key="1">
    <source>
        <dbReference type="SAM" id="MobiDB-lite"/>
    </source>
</evidence>
<comment type="caution">
    <text evidence="2">The sequence shown here is derived from an EMBL/GenBank/DDBJ whole genome shotgun (WGS) entry which is preliminary data.</text>
</comment>
<proteinExistence type="predicted"/>
<feature type="region of interest" description="Disordered" evidence="1">
    <location>
        <begin position="1"/>
        <end position="31"/>
    </location>
</feature>
<organism evidence="2 3">
    <name type="scientific">Grus japonensis</name>
    <name type="common">Japanese crane</name>
    <name type="synonym">Red-crowned crane</name>
    <dbReference type="NCBI Taxonomy" id="30415"/>
    <lineage>
        <taxon>Eukaryota</taxon>
        <taxon>Metazoa</taxon>
        <taxon>Chordata</taxon>
        <taxon>Craniata</taxon>
        <taxon>Vertebrata</taxon>
        <taxon>Euteleostomi</taxon>
        <taxon>Archelosauria</taxon>
        <taxon>Archosauria</taxon>
        <taxon>Dinosauria</taxon>
        <taxon>Saurischia</taxon>
        <taxon>Theropoda</taxon>
        <taxon>Coelurosauria</taxon>
        <taxon>Aves</taxon>
        <taxon>Neognathae</taxon>
        <taxon>Neoaves</taxon>
        <taxon>Gruiformes</taxon>
        <taxon>Gruidae</taxon>
        <taxon>Grus</taxon>
    </lineage>
</organism>
<dbReference type="AlphaFoldDB" id="A0ABC9WF19"/>
<evidence type="ECO:0000313" key="3">
    <source>
        <dbReference type="Proteomes" id="UP001623348"/>
    </source>
</evidence>
<protein>
    <submittedName>
        <fullName evidence="2">AN1-type zinc finger protein 5-like</fullName>
    </submittedName>
</protein>
<accession>A0ABC9WF19</accession>